<dbReference type="EMBL" id="AVOT02000624">
    <property type="protein sequence ID" value="MBW0463753.1"/>
    <property type="molecule type" value="Genomic_DNA"/>
</dbReference>
<evidence type="ECO:0000313" key="2">
    <source>
        <dbReference type="Proteomes" id="UP000765509"/>
    </source>
</evidence>
<protein>
    <submittedName>
        <fullName evidence="1">Uncharacterized protein</fullName>
    </submittedName>
</protein>
<organism evidence="1 2">
    <name type="scientific">Austropuccinia psidii MF-1</name>
    <dbReference type="NCBI Taxonomy" id="1389203"/>
    <lineage>
        <taxon>Eukaryota</taxon>
        <taxon>Fungi</taxon>
        <taxon>Dikarya</taxon>
        <taxon>Basidiomycota</taxon>
        <taxon>Pucciniomycotina</taxon>
        <taxon>Pucciniomycetes</taxon>
        <taxon>Pucciniales</taxon>
        <taxon>Sphaerophragmiaceae</taxon>
        <taxon>Austropuccinia</taxon>
    </lineage>
</organism>
<reference evidence="1" key="1">
    <citation type="submission" date="2021-03" db="EMBL/GenBank/DDBJ databases">
        <title>Draft genome sequence of rust myrtle Austropuccinia psidii MF-1, a brazilian biotype.</title>
        <authorList>
            <person name="Quecine M.C."/>
            <person name="Pachon D.M.R."/>
            <person name="Bonatelli M.L."/>
            <person name="Correr F.H."/>
            <person name="Franceschini L.M."/>
            <person name="Leite T.F."/>
            <person name="Margarido G.R.A."/>
            <person name="Almeida C.A."/>
            <person name="Ferrarezi J.A."/>
            <person name="Labate C.A."/>
        </authorList>
    </citation>
    <scope>NUCLEOTIDE SEQUENCE</scope>
    <source>
        <strain evidence="1">MF-1</strain>
    </source>
</reference>
<keyword evidence="2" id="KW-1185">Reference proteome</keyword>
<sequence length="116" mass="12934">MSFSLKPKSHINTIHNLWVITPHGSRQDNLPPLPSLLSCMNWLLHPLIISTCCQCLRLVKDMLLPLSSPIHGLPQPHLIISSTPEMPSRFPSAPWHAILALTHPYTSTPLPNPLLC</sequence>
<accession>A0A9Q3BEQ9</accession>
<name>A0A9Q3BEQ9_9BASI</name>
<comment type="caution">
    <text evidence="1">The sequence shown here is derived from an EMBL/GenBank/DDBJ whole genome shotgun (WGS) entry which is preliminary data.</text>
</comment>
<proteinExistence type="predicted"/>
<evidence type="ECO:0000313" key="1">
    <source>
        <dbReference type="EMBL" id="MBW0463753.1"/>
    </source>
</evidence>
<dbReference type="AlphaFoldDB" id="A0A9Q3BEQ9"/>
<dbReference type="Proteomes" id="UP000765509">
    <property type="component" value="Unassembled WGS sequence"/>
</dbReference>
<gene>
    <name evidence="1" type="ORF">O181_003468</name>
</gene>